<name>A0A1E3PJ42_9ASCO</name>
<reference evidence="5 6" key="1">
    <citation type="journal article" date="2016" name="Proc. Natl. Acad. Sci. U.S.A.">
        <title>Comparative genomics of biotechnologically important yeasts.</title>
        <authorList>
            <person name="Riley R."/>
            <person name="Haridas S."/>
            <person name="Wolfe K.H."/>
            <person name="Lopes M.R."/>
            <person name="Hittinger C.T."/>
            <person name="Goeker M."/>
            <person name="Salamov A.A."/>
            <person name="Wisecaver J.H."/>
            <person name="Long T.M."/>
            <person name="Calvey C.H."/>
            <person name="Aerts A.L."/>
            <person name="Barry K.W."/>
            <person name="Choi C."/>
            <person name="Clum A."/>
            <person name="Coughlan A.Y."/>
            <person name="Deshpande S."/>
            <person name="Douglass A.P."/>
            <person name="Hanson S.J."/>
            <person name="Klenk H.-P."/>
            <person name="LaButti K.M."/>
            <person name="Lapidus A."/>
            <person name="Lindquist E.A."/>
            <person name="Lipzen A.M."/>
            <person name="Meier-Kolthoff J.P."/>
            <person name="Ohm R.A."/>
            <person name="Otillar R.P."/>
            <person name="Pangilinan J.L."/>
            <person name="Peng Y."/>
            <person name="Rokas A."/>
            <person name="Rosa C.A."/>
            <person name="Scheuner C."/>
            <person name="Sibirny A.A."/>
            <person name="Slot J.C."/>
            <person name="Stielow J.B."/>
            <person name="Sun H."/>
            <person name="Kurtzman C.P."/>
            <person name="Blackwell M."/>
            <person name="Grigoriev I.V."/>
            <person name="Jeffries T.W."/>
        </authorList>
    </citation>
    <scope>NUCLEOTIDE SEQUENCE [LARGE SCALE GENOMIC DNA]</scope>
    <source>
        <strain evidence="5 6">DSM 6958</strain>
    </source>
</reference>
<accession>A0A1E3PJ42</accession>
<dbReference type="Gene3D" id="3.40.1350.10">
    <property type="match status" value="1"/>
</dbReference>
<sequence length="227" mass="25260">MICLLNSRNCLSIYARYSLSKWFSSRTVTSSHFDEQSYLKHIKFTNKSLKSSVFRGTLYEYTVKNVLENCLSISNLVRVGGVGDQGIDLLGIWKLNRICKSNEGKSPGGLLSVVIQCKCTSSKMSGKYFRDLTGVLNNLSRGTRDERRSIGILSAPTILTPQGHKQLLSTRLPLIYLQICDRKITKSGLSPFLLENYAEGELIGMVTNSAADDLLQGLNIKEILLSQ</sequence>
<dbReference type="AlphaFoldDB" id="A0A1E3PJ42"/>
<dbReference type="GO" id="GO:0005739">
    <property type="term" value="C:mitochondrion"/>
    <property type="evidence" value="ECO:0007669"/>
    <property type="project" value="UniProtKB-SubCell"/>
</dbReference>
<keyword evidence="4" id="KW-0496">Mitochondrion</keyword>
<organism evidence="5 6">
    <name type="scientific">Nadsonia fulvescens var. elongata DSM 6958</name>
    <dbReference type="NCBI Taxonomy" id="857566"/>
    <lineage>
        <taxon>Eukaryota</taxon>
        <taxon>Fungi</taxon>
        <taxon>Dikarya</taxon>
        <taxon>Ascomycota</taxon>
        <taxon>Saccharomycotina</taxon>
        <taxon>Dipodascomycetes</taxon>
        <taxon>Dipodascales</taxon>
        <taxon>Dipodascales incertae sedis</taxon>
        <taxon>Nadsonia</taxon>
    </lineage>
</organism>
<dbReference type="EMBL" id="KV454410">
    <property type="protein sequence ID" value="ODQ65449.1"/>
    <property type="molecule type" value="Genomic_DNA"/>
</dbReference>
<gene>
    <name evidence="5" type="ORF">NADFUDRAFT_47102</name>
</gene>
<comment type="subcellular location">
    <subcellularLocation>
        <location evidence="1">Mitochondrion</location>
    </subcellularLocation>
</comment>
<proteinExistence type="inferred from homology"/>
<dbReference type="InterPro" id="IPR011856">
    <property type="entry name" value="tRNA_endonuc-like_dom_sf"/>
</dbReference>
<dbReference type="Proteomes" id="UP000095009">
    <property type="component" value="Unassembled WGS sequence"/>
</dbReference>
<evidence type="ECO:0000256" key="2">
    <source>
        <dbReference type="ARBA" id="ARBA00009554"/>
    </source>
</evidence>
<dbReference type="OrthoDB" id="20734at2759"/>
<dbReference type="InterPro" id="IPR018828">
    <property type="entry name" value="RRG7"/>
</dbReference>
<evidence type="ECO:0000313" key="6">
    <source>
        <dbReference type="Proteomes" id="UP000095009"/>
    </source>
</evidence>
<protein>
    <recommendedName>
        <fullName evidence="3">Required for respiratory growth protein 7, mitochondrial</fullName>
    </recommendedName>
</protein>
<comment type="similarity">
    <text evidence="2">Belongs to the RRG7 family.</text>
</comment>
<evidence type="ECO:0000256" key="3">
    <source>
        <dbReference type="ARBA" id="ARBA00014638"/>
    </source>
</evidence>
<dbReference type="PANTHER" id="PTHR28133">
    <property type="entry name" value="REQUIRED FOR RESPIRATORY GROWTH PROTEIN 7, MITOCHONDRIAL"/>
    <property type="match status" value="1"/>
</dbReference>
<dbReference type="Pfam" id="PF10356">
    <property type="entry name" value="RRG7"/>
    <property type="match status" value="2"/>
</dbReference>
<evidence type="ECO:0000256" key="4">
    <source>
        <dbReference type="ARBA" id="ARBA00023128"/>
    </source>
</evidence>
<keyword evidence="6" id="KW-1185">Reference proteome</keyword>
<dbReference type="PANTHER" id="PTHR28133:SF1">
    <property type="entry name" value="REQUIRED FOR RESPIRATORY GROWTH PROTEIN 7, MITOCHONDRIAL"/>
    <property type="match status" value="1"/>
</dbReference>
<evidence type="ECO:0000313" key="5">
    <source>
        <dbReference type="EMBL" id="ODQ65449.1"/>
    </source>
</evidence>
<evidence type="ECO:0000256" key="1">
    <source>
        <dbReference type="ARBA" id="ARBA00004173"/>
    </source>
</evidence>
<dbReference type="GO" id="GO:0003676">
    <property type="term" value="F:nucleic acid binding"/>
    <property type="evidence" value="ECO:0007669"/>
    <property type="project" value="InterPro"/>
</dbReference>